<dbReference type="Pfam" id="PF13079">
    <property type="entry name" value="DUF3916"/>
    <property type="match status" value="1"/>
</dbReference>
<dbReference type="Proteomes" id="UP000237889">
    <property type="component" value="Chromosome"/>
</dbReference>
<proteinExistence type="predicted"/>
<organism evidence="1 2">
    <name type="scientific">Phreatobacter cathodiphilus</name>
    <dbReference type="NCBI Taxonomy" id="1868589"/>
    <lineage>
        <taxon>Bacteria</taxon>
        <taxon>Pseudomonadati</taxon>
        <taxon>Pseudomonadota</taxon>
        <taxon>Alphaproteobacteria</taxon>
        <taxon>Hyphomicrobiales</taxon>
        <taxon>Phreatobacteraceae</taxon>
        <taxon>Phreatobacter</taxon>
    </lineage>
</organism>
<accession>A0A2S0N9E5</accession>
<evidence type="ECO:0000313" key="2">
    <source>
        <dbReference type="Proteomes" id="UP000237889"/>
    </source>
</evidence>
<sequence length="191" mass="22093">MTTPVPRLALGKTRPVRNAGKHLKAVDNWAAGFAGFFPPPGDQYRPCDHWHPPVDQRLVDPPSARPDNQRRVLQAMIHAAAHLAAARPVNRAREKIYILTRWPNLFMAEVGVFLDPAYGKRFERRAHRYQTWTPLDRRHRSIVRDLDLVLPEGWTERGYHERQEDPDDEEPGGGRIFESEVWMIGEPIARR</sequence>
<name>A0A2S0N9E5_9HYPH</name>
<dbReference type="KEGG" id="phr:C6569_05890"/>
<evidence type="ECO:0000313" key="1">
    <source>
        <dbReference type="EMBL" id="AVO44627.1"/>
    </source>
</evidence>
<dbReference type="RefSeq" id="WP_106747970.1">
    <property type="nucleotide sequence ID" value="NZ_CP027668.1"/>
</dbReference>
<dbReference type="OrthoDB" id="2426896at2"/>
<dbReference type="InterPro" id="IPR025075">
    <property type="entry name" value="DUF3916"/>
</dbReference>
<protein>
    <recommendedName>
        <fullName evidence="3">DUF3916 domain-containing protein</fullName>
    </recommendedName>
</protein>
<keyword evidence="2" id="KW-1185">Reference proteome</keyword>
<dbReference type="EMBL" id="CP027668">
    <property type="protein sequence ID" value="AVO44627.1"/>
    <property type="molecule type" value="Genomic_DNA"/>
</dbReference>
<reference evidence="1 2" key="1">
    <citation type="submission" date="2018-03" db="EMBL/GenBank/DDBJ databases">
        <title>Genome sequencing of Phreatobacter sp.</title>
        <authorList>
            <person name="Kim S.-J."/>
            <person name="Heo J."/>
            <person name="Kwon S.-W."/>
        </authorList>
    </citation>
    <scope>NUCLEOTIDE SEQUENCE [LARGE SCALE GENOMIC DNA]</scope>
    <source>
        <strain evidence="1 2">S-12</strain>
    </source>
</reference>
<dbReference type="AlphaFoldDB" id="A0A2S0N9E5"/>
<evidence type="ECO:0008006" key="3">
    <source>
        <dbReference type="Google" id="ProtNLM"/>
    </source>
</evidence>
<gene>
    <name evidence="1" type="ORF">C6569_05890</name>
</gene>